<feature type="compositionally biased region" description="Basic residues" evidence="1">
    <location>
        <begin position="266"/>
        <end position="275"/>
    </location>
</feature>
<dbReference type="EMBL" id="AWGH01000014">
    <property type="protein sequence ID" value="ODN94701.1"/>
    <property type="molecule type" value="Genomic_DNA"/>
</dbReference>
<reference evidence="2 3" key="1">
    <citation type="submission" date="2016-06" db="EMBL/GenBank/DDBJ databases">
        <title>Evolution of pathogenesis and genome organization in the Tremellales.</title>
        <authorList>
            <person name="Cuomo C."/>
            <person name="Litvintseva A."/>
            <person name="Heitman J."/>
            <person name="Chen Y."/>
            <person name="Sun S."/>
            <person name="Springer D."/>
            <person name="Dromer F."/>
            <person name="Young S."/>
            <person name="Zeng Q."/>
            <person name="Chapman S."/>
            <person name="Gujja S."/>
            <person name="Saif S."/>
            <person name="Birren B."/>
        </authorList>
    </citation>
    <scope>NUCLEOTIDE SEQUENCE [LARGE SCALE GENOMIC DNA]</scope>
    <source>
        <strain evidence="2 3">CBS 7118</strain>
    </source>
</reference>
<dbReference type="Proteomes" id="UP000094819">
    <property type="component" value="Unassembled WGS sequence"/>
</dbReference>
<dbReference type="RefSeq" id="XP_019030980.1">
    <property type="nucleotide sequence ID" value="XM_019176948.1"/>
</dbReference>
<protein>
    <submittedName>
        <fullName evidence="2">Uncharacterized protein</fullName>
    </submittedName>
</protein>
<keyword evidence="3" id="KW-1185">Reference proteome</keyword>
<dbReference type="GeneID" id="30194055"/>
<evidence type="ECO:0000313" key="3">
    <source>
        <dbReference type="Proteomes" id="UP000094819"/>
    </source>
</evidence>
<accession>A0A1E3J413</accession>
<proteinExistence type="predicted"/>
<name>A0A1E3J413_9TREE</name>
<feature type="compositionally biased region" description="Pro residues" evidence="1">
    <location>
        <begin position="234"/>
        <end position="260"/>
    </location>
</feature>
<evidence type="ECO:0000256" key="1">
    <source>
        <dbReference type="SAM" id="MobiDB-lite"/>
    </source>
</evidence>
<evidence type="ECO:0000313" key="2">
    <source>
        <dbReference type="EMBL" id="ODN94701.1"/>
    </source>
</evidence>
<feature type="compositionally biased region" description="Acidic residues" evidence="1">
    <location>
        <begin position="200"/>
        <end position="211"/>
    </location>
</feature>
<organism evidence="2 3">
    <name type="scientific">Cryptococcus wingfieldii CBS 7118</name>
    <dbReference type="NCBI Taxonomy" id="1295528"/>
    <lineage>
        <taxon>Eukaryota</taxon>
        <taxon>Fungi</taxon>
        <taxon>Dikarya</taxon>
        <taxon>Basidiomycota</taxon>
        <taxon>Agaricomycotina</taxon>
        <taxon>Tremellomycetes</taxon>
        <taxon>Tremellales</taxon>
        <taxon>Cryptococcaceae</taxon>
        <taxon>Cryptococcus</taxon>
    </lineage>
</organism>
<comment type="caution">
    <text evidence="2">The sequence shown here is derived from an EMBL/GenBank/DDBJ whole genome shotgun (WGS) entry which is preliminary data.</text>
</comment>
<dbReference type="OrthoDB" id="2576357at2759"/>
<feature type="compositionally biased region" description="Basic and acidic residues" evidence="1">
    <location>
        <begin position="86"/>
        <end position="108"/>
    </location>
</feature>
<feature type="region of interest" description="Disordered" evidence="1">
    <location>
        <begin position="80"/>
        <end position="298"/>
    </location>
</feature>
<feature type="compositionally biased region" description="Basic and acidic residues" evidence="1">
    <location>
        <begin position="184"/>
        <end position="199"/>
    </location>
</feature>
<sequence length="298" mass="32378">MSLSTPSPTQTHLLSLPPSLQPLSPPHAALHLARLRLLLSIPAGSSFDPGELQLPVEVKNMGVGRGVVGGWCHMCGGLRKGQGGAAKKEKPQGKEKGEGKSKAQEIRERVRKRARSSSPPLTEEEQEAQRYARSLQIASASTSTKARRQPAECTTCGAPYVRPKPCQKTVEEFGSARRTRRKVKEREREKEGEEKREEKGEEMDVDVDVEEGPPPPLLTQRPFSHIPTASPNLPTYPLPPPSKPPAPPPSHSSSASPPPVTGAADKKKKKPKKSGLSKLLAENKERNEAQKGASMWGF</sequence>
<dbReference type="AlphaFoldDB" id="A0A1E3J413"/>
<gene>
    <name evidence="2" type="ORF">L198_04842</name>
</gene>